<dbReference type="EMBL" id="CP089983">
    <property type="protein sequence ID" value="WXB03116.1"/>
    <property type="molecule type" value="Genomic_DNA"/>
</dbReference>
<feature type="chain" id="PRO_5047078604" evidence="3">
    <location>
        <begin position="26"/>
        <end position="321"/>
    </location>
</feature>
<keyword evidence="2" id="KW-0812">Transmembrane</keyword>
<name>A0ABZ2L1I8_9BACT</name>
<proteinExistence type="predicted"/>
<accession>A0ABZ2L1I8</accession>
<reference evidence="4" key="1">
    <citation type="submission" date="2021-12" db="EMBL/GenBank/DDBJ databases">
        <title>Discovery of the Pendulisporaceae a myxobacterial family with distinct sporulation behavior and unique specialized metabolism.</title>
        <authorList>
            <person name="Garcia R."/>
            <person name="Popoff A."/>
            <person name="Bader C.D."/>
            <person name="Loehr J."/>
            <person name="Walesch S."/>
            <person name="Walt C."/>
            <person name="Boldt J."/>
            <person name="Bunk B."/>
            <person name="Haeckl F.J.F.P.J."/>
            <person name="Gunesch A.P."/>
            <person name="Birkelbach J."/>
            <person name="Nuebel U."/>
            <person name="Pietschmann T."/>
            <person name="Bach T."/>
            <person name="Mueller R."/>
        </authorList>
    </citation>
    <scope>NUCLEOTIDE SEQUENCE</scope>
    <source>
        <strain evidence="4">MSr11367</strain>
    </source>
</reference>
<feature type="signal peptide" evidence="3">
    <location>
        <begin position="1"/>
        <end position="25"/>
    </location>
</feature>
<feature type="compositionally biased region" description="Low complexity" evidence="1">
    <location>
        <begin position="42"/>
        <end position="61"/>
    </location>
</feature>
<keyword evidence="2" id="KW-0472">Membrane</keyword>
<gene>
    <name evidence="4" type="ORF">LVJ94_40190</name>
</gene>
<feature type="compositionally biased region" description="Polar residues" evidence="1">
    <location>
        <begin position="28"/>
        <end position="41"/>
    </location>
</feature>
<keyword evidence="5" id="KW-1185">Reference proteome</keyword>
<evidence type="ECO:0000256" key="3">
    <source>
        <dbReference type="SAM" id="SignalP"/>
    </source>
</evidence>
<evidence type="ECO:0000313" key="5">
    <source>
        <dbReference type="Proteomes" id="UP001374803"/>
    </source>
</evidence>
<organism evidence="4 5">
    <name type="scientific">Pendulispora rubella</name>
    <dbReference type="NCBI Taxonomy" id="2741070"/>
    <lineage>
        <taxon>Bacteria</taxon>
        <taxon>Pseudomonadati</taxon>
        <taxon>Myxococcota</taxon>
        <taxon>Myxococcia</taxon>
        <taxon>Myxococcales</taxon>
        <taxon>Sorangiineae</taxon>
        <taxon>Pendulisporaceae</taxon>
        <taxon>Pendulispora</taxon>
    </lineage>
</organism>
<keyword evidence="3" id="KW-0732">Signal</keyword>
<dbReference type="Proteomes" id="UP001374803">
    <property type="component" value="Chromosome"/>
</dbReference>
<evidence type="ECO:0000313" key="4">
    <source>
        <dbReference type="EMBL" id="WXB03116.1"/>
    </source>
</evidence>
<protein>
    <submittedName>
        <fullName evidence="4">Uncharacterized protein</fullName>
    </submittedName>
</protein>
<dbReference type="RefSeq" id="WP_394832742.1">
    <property type="nucleotide sequence ID" value="NZ_CP089929.1"/>
</dbReference>
<evidence type="ECO:0000256" key="2">
    <source>
        <dbReference type="SAM" id="Phobius"/>
    </source>
</evidence>
<sequence length="321" mass="34802">MRAHRLRLPFIASTIVFVFSTSSYAQQTTPTSIGTKSPGTNPASTGSTPLAAPPSSAMPATHVDPPAEPPSDSKDVYEKPGKAYYFVGARYRGTIVPKFLMNIFVDGGKTIYSNTFGAELDIRKDGFSFIPSITYTEYGTGGDVLFLEKGKPDTANNWSLVNSSLKGLYVNADLLWSTKVHRNVDFEYGVGVGLGAIFGSLVTNWVYEKADGPYQADNGKHYAPCRTENDDPSSVHACTKGAHSNSSVAKVNQYEEPSWVNGGSKPNVFIHLAVPQFGVRIKPVKDFVARLTVGFSLTGFFFGLSANYGLEKVLDKKTQKP</sequence>
<feature type="region of interest" description="Disordered" evidence="1">
    <location>
        <begin position="28"/>
        <end position="75"/>
    </location>
</feature>
<feature type="transmembrane region" description="Helical" evidence="2">
    <location>
        <begin position="287"/>
        <end position="310"/>
    </location>
</feature>
<evidence type="ECO:0000256" key="1">
    <source>
        <dbReference type="SAM" id="MobiDB-lite"/>
    </source>
</evidence>
<keyword evidence="2" id="KW-1133">Transmembrane helix</keyword>